<accession>A0A918JKG0</accession>
<dbReference type="Gene3D" id="3.40.50.300">
    <property type="entry name" value="P-loop containing nucleotide triphosphate hydrolases"/>
    <property type="match status" value="1"/>
</dbReference>
<reference evidence="1" key="1">
    <citation type="journal article" date="2014" name="Int. J. Syst. Evol. Microbiol.">
        <title>Complete genome sequence of Corynebacterium casei LMG S-19264T (=DSM 44701T), isolated from a smear-ripened cheese.</title>
        <authorList>
            <consortium name="US DOE Joint Genome Institute (JGI-PGF)"/>
            <person name="Walter F."/>
            <person name="Albersmeier A."/>
            <person name="Kalinowski J."/>
            <person name="Ruckert C."/>
        </authorList>
    </citation>
    <scope>NUCLEOTIDE SEQUENCE</scope>
    <source>
        <strain evidence="1">KCTC 22164</strain>
    </source>
</reference>
<evidence type="ECO:0000313" key="1">
    <source>
        <dbReference type="EMBL" id="GGW86560.1"/>
    </source>
</evidence>
<keyword evidence="2" id="KW-1185">Reference proteome</keyword>
<dbReference type="Proteomes" id="UP000631300">
    <property type="component" value="Unassembled WGS sequence"/>
</dbReference>
<comment type="caution">
    <text evidence="1">The sequence shown here is derived from an EMBL/GenBank/DDBJ whole genome shotgun (WGS) entry which is preliminary data.</text>
</comment>
<proteinExistence type="predicted"/>
<protein>
    <submittedName>
        <fullName evidence="1">Uncharacterized protein</fullName>
    </submittedName>
</protein>
<dbReference type="SUPFAM" id="SSF52540">
    <property type="entry name" value="P-loop containing nucleoside triphosphate hydrolases"/>
    <property type="match status" value="1"/>
</dbReference>
<sequence>MHIDKSDAIALEHYAASESCTIRTCYQDTIAAIEAVFDKDDVFYGIFEDLFTPETIAQLSAFLNVEARPDLAQQRVNTTVKHDKVHDELIAIVREIYKDTYAFCQQRFPQVNDVWRGLQTL</sequence>
<dbReference type="RefSeq" id="WP_189406105.1">
    <property type="nucleotide sequence ID" value="NZ_BMXP01000004.1"/>
</dbReference>
<dbReference type="AlphaFoldDB" id="A0A918JKG0"/>
<gene>
    <name evidence="1" type="ORF">GCM10007391_20330</name>
</gene>
<dbReference type="InterPro" id="IPR027417">
    <property type="entry name" value="P-loop_NTPase"/>
</dbReference>
<name>A0A918JKG0_9ALTE</name>
<organism evidence="1 2">
    <name type="scientific">Alteromonas halophila</name>
    <dbReference type="NCBI Taxonomy" id="516698"/>
    <lineage>
        <taxon>Bacteria</taxon>
        <taxon>Pseudomonadati</taxon>
        <taxon>Pseudomonadota</taxon>
        <taxon>Gammaproteobacteria</taxon>
        <taxon>Alteromonadales</taxon>
        <taxon>Alteromonadaceae</taxon>
        <taxon>Alteromonas/Salinimonas group</taxon>
        <taxon>Alteromonas</taxon>
    </lineage>
</organism>
<evidence type="ECO:0000313" key="2">
    <source>
        <dbReference type="Proteomes" id="UP000631300"/>
    </source>
</evidence>
<dbReference type="EMBL" id="BMXP01000004">
    <property type="protein sequence ID" value="GGW86560.1"/>
    <property type="molecule type" value="Genomic_DNA"/>
</dbReference>
<reference evidence="1" key="2">
    <citation type="submission" date="2020-09" db="EMBL/GenBank/DDBJ databases">
        <authorList>
            <person name="Sun Q."/>
            <person name="Kim S."/>
        </authorList>
    </citation>
    <scope>NUCLEOTIDE SEQUENCE</scope>
    <source>
        <strain evidence="1">KCTC 22164</strain>
    </source>
</reference>